<dbReference type="PROSITE" id="PS51257">
    <property type="entry name" value="PROKAR_LIPOPROTEIN"/>
    <property type="match status" value="1"/>
</dbReference>
<dbReference type="EMBL" id="FQXK01000003">
    <property type="protein sequence ID" value="SHH10219.1"/>
    <property type="molecule type" value="Genomic_DNA"/>
</dbReference>
<reference evidence="3" key="1">
    <citation type="submission" date="2016-11" db="EMBL/GenBank/DDBJ databases">
        <authorList>
            <person name="Varghese N."/>
            <person name="Submissions S."/>
        </authorList>
    </citation>
    <scope>NUCLEOTIDE SEQUENCE [LARGE SCALE GENOMIC DNA]</scope>
    <source>
        <strain evidence="3">DSM 3071</strain>
    </source>
</reference>
<evidence type="ECO:0000313" key="2">
    <source>
        <dbReference type="EMBL" id="SHH10219.1"/>
    </source>
</evidence>
<dbReference type="GeneID" id="89509027"/>
<evidence type="ECO:0000313" key="3">
    <source>
        <dbReference type="Proteomes" id="UP000184278"/>
    </source>
</evidence>
<keyword evidence="3" id="KW-1185">Reference proteome</keyword>
<accession>A0A1M5Q8V6</accession>
<keyword evidence="1" id="KW-0732">Signal</keyword>
<protein>
    <recommendedName>
        <fullName evidence="4">Lipoprotein</fullName>
    </recommendedName>
</protein>
<dbReference type="Proteomes" id="UP000184278">
    <property type="component" value="Unassembled WGS sequence"/>
</dbReference>
<gene>
    <name evidence="2" type="ORF">SAMN02745229_00227</name>
</gene>
<organism evidence="2 3">
    <name type="scientific">Butyrivibrio fibrisolvens DSM 3071</name>
    <dbReference type="NCBI Taxonomy" id="1121131"/>
    <lineage>
        <taxon>Bacteria</taxon>
        <taxon>Bacillati</taxon>
        <taxon>Bacillota</taxon>
        <taxon>Clostridia</taxon>
        <taxon>Lachnospirales</taxon>
        <taxon>Lachnospiraceae</taxon>
        <taxon>Butyrivibrio</taxon>
    </lineage>
</organism>
<dbReference type="OrthoDB" id="2081585at2"/>
<dbReference type="STRING" id="1121131.SAMN02745229_00227"/>
<name>A0A1M5Q8V6_BUTFI</name>
<dbReference type="RefSeq" id="WP_073384796.1">
    <property type="nucleotide sequence ID" value="NZ_FQXK01000003.1"/>
</dbReference>
<proteinExistence type="predicted"/>
<sequence length="176" mass="20216">MKKNVKVLMAALVAGTTACAVTAAVKKYRDKRKKYLCDESEEEDCFGNEDYSFTSEEEAELDGLNDYNPSASDDGDCYFLKSDVAFIRYMLEGIRNVSTVMKAKTEDVERIIRRRNISNAEKVSEIQHLCNQYEDNLDLINRCAEDVDCIFNGKTPDDYFDFIVKHDKEEERDGNK</sequence>
<evidence type="ECO:0008006" key="4">
    <source>
        <dbReference type="Google" id="ProtNLM"/>
    </source>
</evidence>
<feature type="chain" id="PRO_5012680326" description="Lipoprotein" evidence="1">
    <location>
        <begin position="24"/>
        <end position="176"/>
    </location>
</feature>
<evidence type="ECO:0000256" key="1">
    <source>
        <dbReference type="SAM" id="SignalP"/>
    </source>
</evidence>
<feature type="signal peptide" evidence="1">
    <location>
        <begin position="1"/>
        <end position="23"/>
    </location>
</feature>
<dbReference type="AlphaFoldDB" id="A0A1M5Q8V6"/>